<keyword evidence="2" id="KW-0408">Iron</keyword>
<evidence type="ECO:0000256" key="2">
    <source>
        <dbReference type="ARBA" id="ARBA00023004"/>
    </source>
</evidence>
<dbReference type="AlphaFoldDB" id="A0A370GXG0"/>
<dbReference type="PANTHER" id="PTHR20883">
    <property type="entry name" value="PHYTANOYL-COA DIOXYGENASE DOMAIN CONTAINING 1"/>
    <property type="match status" value="1"/>
</dbReference>
<dbReference type="GO" id="GO:0016706">
    <property type="term" value="F:2-oxoglutarate-dependent dioxygenase activity"/>
    <property type="evidence" value="ECO:0007669"/>
    <property type="project" value="UniProtKB-ARBA"/>
</dbReference>
<protein>
    <submittedName>
        <fullName evidence="3">Phytanoyl-CoA hydroxylase</fullName>
    </submittedName>
</protein>
<evidence type="ECO:0000313" key="3">
    <source>
        <dbReference type="EMBL" id="RDI46573.1"/>
    </source>
</evidence>
<organism evidence="3 4">
    <name type="scientific">Aquicella lusitana</name>
    <dbReference type="NCBI Taxonomy" id="254246"/>
    <lineage>
        <taxon>Bacteria</taxon>
        <taxon>Pseudomonadati</taxon>
        <taxon>Pseudomonadota</taxon>
        <taxon>Gammaproteobacteria</taxon>
        <taxon>Legionellales</taxon>
        <taxon>Coxiellaceae</taxon>
        <taxon>Aquicella</taxon>
    </lineage>
</organism>
<evidence type="ECO:0000313" key="4">
    <source>
        <dbReference type="Proteomes" id="UP000254720"/>
    </source>
</evidence>
<keyword evidence="1" id="KW-0479">Metal-binding</keyword>
<sequence length="302" mass="34859">MALHEAKNMNTMPSFEKSPASFSFLNSLQKESYHRDGYLVLPQFINETICRLLIDRANMLIANFDASSIKVIFSTQDRRHTKNQYFLESGDKIHFFLEENAVNAQGELNTDKLYSINKIGHALHDVDPVFNCFSRMHKIACLIHDLAIADPLLVQSMYICKQPFMGGEVNCHQDNTFLYVKEQPITGLWFALEDANRENGCLWAIPGGHRIPLKSRMLRDKHHQICYETYDHTPWPLEEMVPLEVSRGSAIVLHGLLPHMSKQNLSSRSRHAYTLHVMSGQHEYAAENWLQRPADMPFRGFW</sequence>
<dbReference type="EMBL" id="QQAX01000005">
    <property type="protein sequence ID" value="RDI46573.1"/>
    <property type="molecule type" value="Genomic_DNA"/>
</dbReference>
<dbReference type="RefSeq" id="WP_197737850.1">
    <property type="nucleotide sequence ID" value="NZ_LR699114.1"/>
</dbReference>
<gene>
    <name evidence="3" type="ORF">C8D86_10597</name>
</gene>
<dbReference type="GO" id="GO:0005506">
    <property type="term" value="F:iron ion binding"/>
    <property type="evidence" value="ECO:0007669"/>
    <property type="project" value="UniProtKB-ARBA"/>
</dbReference>
<dbReference type="PANTHER" id="PTHR20883:SF15">
    <property type="entry name" value="PHYTANOYL-COA DIOXYGENASE DOMAIN-CONTAINING PROTEIN 1"/>
    <property type="match status" value="1"/>
</dbReference>
<name>A0A370GXG0_9COXI</name>
<comment type="caution">
    <text evidence="3">The sequence shown here is derived from an EMBL/GenBank/DDBJ whole genome shotgun (WGS) entry which is preliminary data.</text>
</comment>
<dbReference type="Pfam" id="PF05721">
    <property type="entry name" value="PhyH"/>
    <property type="match status" value="1"/>
</dbReference>
<proteinExistence type="predicted"/>
<accession>A0A370GXG0</accession>
<reference evidence="3 4" key="1">
    <citation type="submission" date="2018-07" db="EMBL/GenBank/DDBJ databases">
        <title>Genomic Encyclopedia of Type Strains, Phase IV (KMG-IV): sequencing the most valuable type-strain genomes for metagenomic binning, comparative biology and taxonomic classification.</title>
        <authorList>
            <person name="Goeker M."/>
        </authorList>
    </citation>
    <scope>NUCLEOTIDE SEQUENCE [LARGE SCALE GENOMIC DNA]</scope>
    <source>
        <strain evidence="3 4">DSM 16500</strain>
    </source>
</reference>
<dbReference type="InterPro" id="IPR008775">
    <property type="entry name" value="Phytyl_CoA_dOase-like"/>
</dbReference>
<evidence type="ECO:0000256" key="1">
    <source>
        <dbReference type="ARBA" id="ARBA00022723"/>
    </source>
</evidence>
<dbReference type="SUPFAM" id="SSF51197">
    <property type="entry name" value="Clavaminate synthase-like"/>
    <property type="match status" value="1"/>
</dbReference>
<dbReference type="Gene3D" id="2.60.120.620">
    <property type="entry name" value="q2cbj1_9rhob like domain"/>
    <property type="match status" value="1"/>
</dbReference>
<dbReference type="Proteomes" id="UP000254720">
    <property type="component" value="Unassembled WGS sequence"/>
</dbReference>
<keyword evidence="4" id="KW-1185">Reference proteome</keyword>